<evidence type="ECO:0000313" key="2">
    <source>
        <dbReference type="Proteomes" id="UP000694918"/>
    </source>
</evidence>
<dbReference type="GeneID" id="105118769"/>
<dbReference type="RefSeq" id="XP_011015100.1">
    <property type="nucleotide sequence ID" value="XM_011016798.1"/>
</dbReference>
<dbReference type="PANTHER" id="PTHR33973:SF4">
    <property type="entry name" value="OS07G0153300 PROTEIN"/>
    <property type="match status" value="1"/>
</dbReference>
<dbReference type="Proteomes" id="UP000694918">
    <property type="component" value="Unplaced"/>
</dbReference>
<sequence>MEALHLLFSITSTFFTSLALSLLLVFRTLFTRRPSSTIPSNAVSLYQGTVWHERRRPAHPSFRYSVRYALFDLDHAHAPPGHLSADDARQVAQTTGPVFLLTIPPSVGYEQNPLSLYYCYDMDGCARLLKKCIAEVTNTPWGERVVFIFHPNSDVVAKPLHVSPFMDMLGNWNIKANDPTDSLSVFISVQHPELGDYFVASLKAKRLSSVSDHAMFFWLMPHKVALWIYWHALRLWWKNVHFIQHPRYTNPTYREEAMIRDKKLQCNQALAWDRGNCLQADGHHPGNLADRKRWFKWRDAKRPWC</sequence>
<dbReference type="Pfam" id="PF07103">
    <property type="entry name" value="DUF1365"/>
    <property type="match status" value="1"/>
</dbReference>
<evidence type="ECO:0000313" key="3">
    <source>
        <dbReference type="RefSeq" id="XP_011015098.1"/>
    </source>
</evidence>
<gene>
    <name evidence="3 4" type="primary">LOC105118769</name>
</gene>
<dbReference type="AlphaFoldDB" id="A0AAJ6TR00"/>
<feature type="transmembrane region" description="Helical" evidence="1">
    <location>
        <begin position="6"/>
        <end position="26"/>
    </location>
</feature>
<name>A0AAJ6TR00_POPEU</name>
<keyword evidence="1" id="KW-0472">Membrane</keyword>
<evidence type="ECO:0000256" key="1">
    <source>
        <dbReference type="SAM" id="Phobius"/>
    </source>
</evidence>
<keyword evidence="1" id="KW-0812">Transmembrane</keyword>
<dbReference type="RefSeq" id="XP_011015098.1">
    <property type="nucleotide sequence ID" value="XM_011016796.1"/>
</dbReference>
<dbReference type="InterPro" id="IPR010775">
    <property type="entry name" value="DUF1365"/>
</dbReference>
<proteinExistence type="predicted"/>
<dbReference type="PANTHER" id="PTHR33973">
    <property type="entry name" value="OS07G0153300 PROTEIN"/>
    <property type="match status" value="1"/>
</dbReference>
<protein>
    <submittedName>
        <fullName evidence="3 4">Uncharacterized protein LOC105118769</fullName>
    </submittedName>
</protein>
<organism evidence="2 3">
    <name type="scientific">Populus euphratica</name>
    <name type="common">Euphrates poplar</name>
    <dbReference type="NCBI Taxonomy" id="75702"/>
    <lineage>
        <taxon>Eukaryota</taxon>
        <taxon>Viridiplantae</taxon>
        <taxon>Streptophyta</taxon>
        <taxon>Embryophyta</taxon>
        <taxon>Tracheophyta</taxon>
        <taxon>Spermatophyta</taxon>
        <taxon>Magnoliopsida</taxon>
        <taxon>eudicotyledons</taxon>
        <taxon>Gunneridae</taxon>
        <taxon>Pentapetalae</taxon>
        <taxon>rosids</taxon>
        <taxon>fabids</taxon>
        <taxon>Malpighiales</taxon>
        <taxon>Salicaceae</taxon>
        <taxon>Saliceae</taxon>
        <taxon>Populus</taxon>
    </lineage>
</organism>
<keyword evidence="2" id="KW-1185">Reference proteome</keyword>
<accession>A0AAJ6TR00</accession>
<reference evidence="3 4" key="1">
    <citation type="submission" date="2025-04" db="UniProtKB">
        <authorList>
            <consortium name="RefSeq"/>
        </authorList>
    </citation>
    <scope>IDENTIFICATION</scope>
</reference>
<evidence type="ECO:0000313" key="4">
    <source>
        <dbReference type="RefSeq" id="XP_011015100.1"/>
    </source>
</evidence>
<dbReference type="KEGG" id="peu:105118769"/>
<keyword evidence="1" id="KW-1133">Transmembrane helix</keyword>